<feature type="domain" description="PA14" evidence="3">
    <location>
        <begin position="36"/>
        <end position="180"/>
    </location>
</feature>
<dbReference type="Gene3D" id="2.60.120.200">
    <property type="match status" value="1"/>
</dbReference>
<protein>
    <submittedName>
        <fullName evidence="4">Carbohydrate-binding protein with CBM35 doain</fullName>
    </submittedName>
</protein>
<dbReference type="InterPro" id="IPR010496">
    <property type="entry name" value="AL/BT2_dom"/>
</dbReference>
<feature type="signal peptide" evidence="1">
    <location>
        <begin position="1"/>
        <end position="31"/>
    </location>
</feature>
<dbReference type="Gene3D" id="2.60.120.260">
    <property type="entry name" value="Galactose-binding domain-like"/>
    <property type="match status" value="2"/>
</dbReference>
<reference evidence="4 5" key="1">
    <citation type="submission" date="2018-10" db="EMBL/GenBank/DDBJ databases">
        <title>Genomic Encyclopedia of Archaeal and Bacterial Type Strains, Phase II (KMG-II): from individual species to whole genera.</title>
        <authorList>
            <person name="Goeker M."/>
        </authorList>
    </citation>
    <scope>NUCLEOTIDE SEQUENCE [LARGE SCALE GENOMIC DNA]</scope>
    <source>
        <strain evidence="4 5">DSM 14954</strain>
    </source>
</reference>
<comment type="caution">
    <text evidence="4">The sequence shown here is derived from an EMBL/GenBank/DDBJ whole genome shotgun (WGS) entry which is preliminary data.</text>
</comment>
<dbReference type="PROSITE" id="PS51820">
    <property type="entry name" value="PA14"/>
    <property type="match status" value="1"/>
</dbReference>
<dbReference type="SUPFAM" id="SSF49899">
    <property type="entry name" value="Concanavalin A-like lectins/glucanases"/>
    <property type="match status" value="1"/>
</dbReference>
<dbReference type="InterPro" id="IPR041542">
    <property type="entry name" value="GH43_C2"/>
</dbReference>
<proteinExistence type="predicted"/>
<dbReference type="Pfam" id="PF17851">
    <property type="entry name" value="GH43_C2"/>
    <property type="match status" value="1"/>
</dbReference>
<dbReference type="Gene3D" id="3.90.182.10">
    <property type="entry name" value="Toxin - Anthrax Protective Antigen,domain 1"/>
    <property type="match status" value="1"/>
</dbReference>
<dbReference type="PROSITE" id="PS51175">
    <property type="entry name" value="CBM6"/>
    <property type="match status" value="2"/>
</dbReference>
<feature type="domain" description="CBM6" evidence="2">
    <location>
        <begin position="680"/>
        <end position="808"/>
    </location>
</feature>
<dbReference type="InterPro" id="IPR037524">
    <property type="entry name" value="PA14/GLEYA"/>
</dbReference>
<dbReference type="Pfam" id="PF06439">
    <property type="entry name" value="3keto-disac_hyd"/>
    <property type="match status" value="1"/>
</dbReference>
<accession>A0A660L620</accession>
<feature type="domain" description="CBM6" evidence="2">
    <location>
        <begin position="813"/>
        <end position="941"/>
    </location>
</feature>
<dbReference type="SUPFAM" id="SSF50952">
    <property type="entry name" value="Soluble quinoprotein glucose dehydrogenase"/>
    <property type="match status" value="1"/>
</dbReference>
<dbReference type="PANTHER" id="PTHR33546">
    <property type="entry name" value="LARGE, MULTIFUNCTIONAL SECRETED PROTEIN-RELATED"/>
    <property type="match status" value="1"/>
</dbReference>
<dbReference type="InterPro" id="IPR013320">
    <property type="entry name" value="ConA-like_dom_sf"/>
</dbReference>
<dbReference type="SUPFAM" id="SSF56988">
    <property type="entry name" value="Anthrax protective antigen"/>
    <property type="match status" value="1"/>
</dbReference>
<evidence type="ECO:0000259" key="3">
    <source>
        <dbReference type="PROSITE" id="PS51820"/>
    </source>
</evidence>
<dbReference type="Gene3D" id="2.60.120.560">
    <property type="entry name" value="Exo-inulinase, domain 1"/>
    <property type="match status" value="1"/>
</dbReference>
<keyword evidence="1" id="KW-0732">Signal</keyword>
<dbReference type="InterPro" id="IPR011041">
    <property type="entry name" value="Quinoprot_gluc/sorb_DH_b-prop"/>
</dbReference>
<sequence>MQTAWRRAASAVALLVGLVALLGASAPIASAQTLPPQEPGVTQRIFQLAAQPQEICPIKPASTPNVDVLKPNVNWSTNADFGGLSDNFLVHVIANINVPTAGSYTFRLNSDDGSELLIDNKLVVDHDGLHGASDKDGAVDLTAGVHSLRINYIEAGGDNILKLSWRKPGDSAFEIVPNSVLTTDSGVIRVTAPGNKQCEGQNDSPGDGLPLDSVNPAYNLVSLRPAGFEPKVTGLEWMGDDLLVLTWGDEDGSPSTMTALGEVWKLSGVKTATNPSAITRVKLAENLKEPMGIKVVDGEIYVSEKNRLVKLTSPNAQGLFTARQQIATWPFDDNFHEFAFGLLYKDGYFYANLSVSINLGGATTNPQGSVDRGTQIKINKDTGAVEHIAGGLRTPHGIGWGPNDSIWTTDNQGAWLPANKLIHVQPGKFYGHYTTGPDGKPGRFDNQKPAPAAVLIPQNEIGNSPSQPMLIPSGTFAGQFWVPDVTYGGIQRAFVEKVGGEYQGAYFRMTQGLESGITHIALQDDGSIIVGGLHGGGNWGQNGKLSYGLQKLVPNGTTTFDMQKMELVDGGFKITYTKPVSDATLTDLKTKYQVKSWGYAPTSNYGGPKIGEKTLTVSDATVSADKKEVTLKIAGLEPNKVVYVRSPRPFAAADGTDLLSTEAWYTLNTLPGYVAPPSDGFFELEDGTFAGGAKVDTEHAGFTGNGFVSGIQTKGTSSVKIEANMAKAGDYRMALHYANGPNPFQGPKKLTLIVNGTSKTITLPSTGTWKTWGYFLDTVTLNAGVNTVELLYGANDDGNVNLDNIRFAPAGTTRYEAEAGTLAGGANAQTEHAGYSGLGYVGGYQNAGASATVKVNALADGAADLTIGYANGPNPFTGNKRLSAYVNGVFQKKVTFTDSGSWKTYKTITDKLTLKAGVNDVMFKYDTGDEGNINLDYVDVKQNEPIQCGTVSANDDFEGAALDKCRWTTVLNEDTSGYSLSGGKLNIKALSGDITGGTVSAKNVILQPAPTNGSWAITSKVSIDGSKEYTQAGLVAYAGNNAWAKVVVMRRPNGVWTTELGRQSGYANVDLPTGAQKAITLQMYARDGQLRGRFSLNDGQSWTEIGDGFDTSGLGSPSVGLAAYNGTGSETATFESFTVGAPPELPPVPPCETLYTPESGYSMLLDGSDAMLADKWKYSGPGKFVREGCTFKSVGGFGLMYTKSPYKAPYSLKLDWMMPGDDNSGVFVGFPDKGADTVNTSINDGEEIQIDPTDNPAQTTGAIYLKQQADFAARDAALKPAGQWNSYELVVRADRITVFLNGVKINDWVDPDKALGNGHIGLQMHGAGDDVYFRNVRVKNLEESVSEDTTIGGSVPATLGLQIDAPSTTWTFTPNVDKTYEATTTARVTSTAGDAKLTVSPEEAFLTNGSYSLSEPLQVGFSKTAWTGPVSLDPVTVTFKQHIGATQPLRTGAYRKTLTFTLSTTNP</sequence>
<keyword evidence="5" id="KW-1185">Reference proteome</keyword>
<dbReference type="CDD" id="cd04083">
    <property type="entry name" value="CBM35_Lmo2446-like"/>
    <property type="match status" value="2"/>
</dbReference>
<evidence type="ECO:0000259" key="2">
    <source>
        <dbReference type="PROSITE" id="PS51175"/>
    </source>
</evidence>
<dbReference type="OrthoDB" id="3751446at2"/>
<dbReference type="Pfam" id="PF07691">
    <property type="entry name" value="PA14"/>
    <property type="match status" value="1"/>
</dbReference>
<dbReference type="EMBL" id="RBIL01000001">
    <property type="protein sequence ID" value="RKQ90437.1"/>
    <property type="molecule type" value="Genomic_DNA"/>
</dbReference>
<evidence type="ECO:0000313" key="4">
    <source>
        <dbReference type="EMBL" id="RKQ90437.1"/>
    </source>
</evidence>
<evidence type="ECO:0000313" key="5">
    <source>
        <dbReference type="Proteomes" id="UP000278962"/>
    </source>
</evidence>
<evidence type="ECO:0000256" key="1">
    <source>
        <dbReference type="SAM" id="SignalP"/>
    </source>
</evidence>
<dbReference type="GO" id="GO:0016787">
    <property type="term" value="F:hydrolase activity"/>
    <property type="evidence" value="ECO:0007669"/>
    <property type="project" value="InterPro"/>
</dbReference>
<dbReference type="InterPro" id="IPR008979">
    <property type="entry name" value="Galactose-bd-like_sf"/>
</dbReference>
<dbReference type="PANTHER" id="PTHR33546:SF1">
    <property type="entry name" value="LARGE, MULTIFUNCTIONAL SECRETED PROTEIN"/>
    <property type="match status" value="1"/>
</dbReference>
<dbReference type="InterPro" id="IPR005084">
    <property type="entry name" value="CBM6"/>
</dbReference>
<dbReference type="GO" id="GO:0030246">
    <property type="term" value="F:carbohydrate binding"/>
    <property type="evidence" value="ECO:0007669"/>
    <property type="project" value="InterPro"/>
</dbReference>
<name>A0A660L620_9ACTN</name>
<dbReference type="RefSeq" id="WP_121247018.1">
    <property type="nucleotide sequence ID" value="NZ_RBIL01000001.1"/>
</dbReference>
<feature type="chain" id="PRO_5024895057" evidence="1">
    <location>
        <begin position="32"/>
        <end position="1467"/>
    </location>
</feature>
<dbReference type="Proteomes" id="UP000278962">
    <property type="component" value="Unassembled WGS sequence"/>
</dbReference>
<dbReference type="Pfam" id="PF16990">
    <property type="entry name" value="CBM_35"/>
    <property type="match status" value="2"/>
</dbReference>
<gene>
    <name evidence="4" type="ORF">C8N24_0239</name>
</gene>
<dbReference type="SMART" id="SM00758">
    <property type="entry name" value="PA14"/>
    <property type="match status" value="1"/>
</dbReference>
<dbReference type="InterPro" id="IPR011658">
    <property type="entry name" value="PA14_dom"/>
</dbReference>
<dbReference type="SUPFAM" id="SSF49785">
    <property type="entry name" value="Galactose-binding domain-like"/>
    <property type="match status" value="2"/>
</dbReference>
<organism evidence="4 5">
    <name type="scientific">Solirubrobacter pauli</name>
    <dbReference type="NCBI Taxonomy" id="166793"/>
    <lineage>
        <taxon>Bacteria</taxon>
        <taxon>Bacillati</taxon>
        <taxon>Actinomycetota</taxon>
        <taxon>Thermoleophilia</taxon>
        <taxon>Solirubrobacterales</taxon>
        <taxon>Solirubrobacteraceae</taxon>
        <taxon>Solirubrobacter</taxon>
    </lineage>
</organism>